<comment type="caution">
    <text evidence="1">The sequence shown here is derived from an EMBL/GenBank/DDBJ whole genome shotgun (WGS) entry which is preliminary data.</text>
</comment>
<reference evidence="1 2" key="2">
    <citation type="submission" date="2018-01" db="EMBL/GenBank/DDBJ databases">
        <title>Genomic study of Klebsiella pneumoniae.</title>
        <authorList>
            <person name="Yang Y."/>
            <person name="Bicalho R."/>
        </authorList>
    </citation>
    <scope>NUCLEOTIDE SEQUENCE [LARGE SCALE GENOMIC DNA]</scope>
    <source>
        <strain evidence="1 2">A8</strain>
    </source>
</reference>
<dbReference type="AlphaFoldDB" id="A0A2N4YQN3"/>
<evidence type="ECO:0000313" key="1">
    <source>
        <dbReference type="EMBL" id="PLM82687.1"/>
    </source>
</evidence>
<dbReference type="EMBL" id="PIDP01002058">
    <property type="protein sequence ID" value="PLM82687.1"/>
    <property type="molecule type" value="Genomic_DNA"/>
</dbReference>
<reference evidence="1 2" key="1">
    <citation type="submission" date="2017-11" db="EMBL/GenBank/DDBJ databases">
        <authorList>
            <person name="Han C.G."/>
        </authorList>
    </citation>
    <scope>NUCLEOTIDE SEQUENCE [LARGE SCALE GENOMIC DNA]</scope>
    <source>
        <strain evidence="1 2">A8</strain>
    </source>
</reference>
<organism evidence="1 2">
    <name type="scientific">Klebsiella variicola</name>
    <dbReference type="NCBI Taxonomy" id="244366"/>
    <lineage>
        <taxon>Bacteria</taxon>
        <taxon>Pseudomonadati</taxon>
        <taxon>Pseudomonadota</taxon>
        <taxon>Gammaproteobacteria</taxon>
        <taxon>Enterobacterales</taxon>
        <taxon>Enterobacteriaceae</taxon>
        <taxon>Klebsiella/Raoultella group</taxon>
        <taxon>Klebsiella</taxon>
        <taxon>Klebsiella pneumoniae complex</taxon>
    </lineage>
</organism>
<sequence length="54" mass="5936">MSHDFADIDVLFIAGFGPITRSTSQSRDFYCQALGLPLKPMPGNEAYLLSEQDA</sequence>
<gene>
    <name evidence="1" type="ORF">CWN47_33805</name>
</gene>
<accession>A0A2N4YQN3</accession>
<name>A0A2N4YQN3_KLEVA</name>
<feature type="non-terminal residue" evidence="1">
    <location>
        <position position="54"/>
    </location>
</feature>
<evidence type="ECO:0000313" key="2">
    <source>
        <dbReference type="Proteomes" id="UP000234412"/>
    </source>
</evidence>
<protein>
    <submittedName>
        <fullName evidence="1">Glyoxalase</fullName>
    </submittedName>
</protein>
<proteinExistence type="predicted"/>
<dbReference type="Proteomes" id="UP000234412">
    <property type="component" value="Unassembled WGS sequence"/>
</dbReference>